<evidence type="ECO:0000256" key="8">
    <source>
        <dbReference type="ARBA" id="ARBA00022882"/>
    </source>
</evidence>
<sequence>MANILISTNMSEGMSGCDQSTVESLAEDPTDSPFDADDCLKVRKYWCFLLSSIFTFLAGLLIVLLWRAFAFICCRKEPELGPNDPKQKEQKASRNKQEFEGTFMTEAKDWAGELISGQTTTGRILVVLVFILSIASLIIYFVDASSEEVERCQKWSNNITQQIDLAFNIFFMVYFFIRFIAASDKLWFMLEMYSFVDYFTIPPSFVSIYLDRTWIGLRFLRALRLMTVPDILQYLNVLKTSSSIRLAQLVSIFISVWLTAAGIIHLLENSGDPLDFNNAHRLSYWTCVYFLIVTMSTVGYGDVYCETVLGRTFLVFFLLVGLAMFASSIPEIIELVGSGNKYGGELKREHGKRHIVVCGHITYESVSHFLKDFLHEDREDVDVEVVFLHRKPPDLELEGLFKRHFTTVEFFQGTIMNPIDLQRVKVHEADACLVLANKYCQDPDAEDAANIMRVISIKNYSDDIRVIIQLMQYHNKAYLLNIPSWDWKQGDDVICLAELKLGFIAQSCLAPGFSTMMANLFAMRSFKTSPDTQAWQNDYLQGTGCEMYTETLSPSFTGMTFPQASELCFSKLKLLLLAIEIKGAEEGADSKISINPRGAKIQANTQGFFIAQSADEVKRAWFYCKACHEDIKDETLIKKCKCKNLTVQPRSKYDDLDEHHPAPTFTPPELPKRVHVRGSVSGDITRDREDTNLLNRNVRRPNGTGNGTGAMHHMNNTVTAAAAAAAAAAGKQVNKVKPTVNVSRQVEGQVISPSQYNRPTSRSSGTGTQNQNGGVTLPAGIADDQSKDFDFEKTEMKYDSTGMFHWSPAKSLEDCILDRNQAAMTVLNGHVVVCLFADPDSPLIGLRNLVMPLRASNFHYHELKHVVIVGSVDYIRREWKMLQNLPKISVLNGSPLSRADLRAVNVNLCDMCCILSAKVPSNDDPTLADKEAILASLNIKAMTFDDTIGVLSQRGPEFDNLSATAGSPIVLQRRGSVYGANVPMITELVNDSNVQFLDQDDDDDPDTELYLTQPFACGTAFAVSVLDSLMSTTYFNQNALTLIRSLITGGATPELELILAEGAGLRGGYSTVESLSNRDRCRVGQISLYDGPLAQFGECGKYGDLFVAALKSYGMLCIGLYRFRDTSSSCDASSKRYVITNPPDDFSLLPTDQVFVLMQFDPGLEYKPPAVRAPAGGRGTSTQGSGVGGGGSNKDDNS</sequence>
<dbReference type="GO" id="GO:0060072">
    <property type="term" value="F:large conductance calcium-activated potassium channel activity"/>
    <property type="evidence" value="ECO:0007669"/>
    <property type="project" value="TreeGrafter"/>
</dbReference>
<keyword evidence="13 21" id="KW-0407">Ion channel</keyword>
<evidence type="ECO:0000256" key="1">
    <source>
        <dbReference type="ARBA" id="ARBA00004141"/>
    </source>
</evidence>
<dbReference type="FunFam" id="1.10.287.70:FF:000015">
    <property type="entry name" value="Calcium-activated potassium channel subunit alpha-1 isoform X7"/>
    <property type="match status" value="1"/>
</dbReference>
<feature type="compositionally biased region" description="Polar residues" evidence="17">
    <location>
        <begin position="746"/>
        <end position="762"/>
    </location>
</feature>
<keyword evidence="6" id="KW-0631">Potassium channel</keyword>
<dbReference type="InterPro" id="IPR036291">
    <property type="entry name" value="NAD(P)-bd_dom_sf"/>
</dbReference>
<evidence type="ECO:0000256" key="3">
    <source>
        <dbReference type="ARBA" id="ARBA00022538"/>
    </source>
</evidence>
<evidence type="ECO:0000256" key="2">
    <source>
        <dbReference type="ARBA" id="ARBA00022448"/>
    </source>
</evidence>
<evidence type="ECO:0000256" key="15">
    <source>
        <dbReference type="ARBA" id="ARBA00031999"/>
    </source>
</evidence>
<dbReference type="Gene3D" id="3.40.50.720">
    <property type="entry name" value="NAD(P)-binding Rossmann-like Domain"/>
    <property type="match status" value="2"/>
</dbReference>
<keyword evidence="4" id="KW-0597">Phosphoprotein</keyword>
<evidence type="ECO:0000256" key="18">
    <source>
        <dbReference type="SAM" id="Phobius"/>
    </source>
</evidence>
<evidence type="ECO:0000259" key="19">
    <source>
        <dbReference type="PROSITE" id="PS51201"/>
    </source>
</evidence>
<organism evidence="20 21">
    <name type="scientific">Drosophila lebanonensis</name>
    <name type="common">Fruit fly</name>
    <name type="synonym">Scaptodrosophila lebanonensis</name>
    <dbReference type="NCBI Taxonomy" id="7225"/>
    <lineage>
        <taxon>Eukaryota</taxon>
        <taxon>Metazoa</taxon>
        <taxon>Ecdysozoa</taxon>
        <taxon>Arthropoda</taxon>
        <taxon>Hexapoda</taxon>
        <taxon>Insecta</taxon>
        <taxon>Pterygota</taxon>
        <taxon>Neoptera</taxon>
        <taxon>Endopterygota</taxon>
        <taxon>Diptera</taxon>
        <taxon>Brachycera</taxon>
        <taxon>Muscomorpha</taxon>
        <taxon>Ephydroidea</taxon>
        <taxon>Drosophilidae</taxon>
        <taxon>Scaptodrosophila</taxon>
    </lineage>
</organism>
<feature type="compositionally biased region" description="Low complexity" evidence="17">
    <location>
        <begin position="763"/>
        <end position="774"/>
    </location>
</feature>
<evidence type="ECO:0000256" key="12">
    <source>
        <dbReference type="ARBA" id="ARBA00023136"/>
    </source>
</evidence>
<keyword evidence="12 18" id="KW-0472">Membrane</keyword>
<keyword evidence="8" id="KW-0851">Voltage-gated channel</keyword>
<dbReference type="InterPro" id="IPR003929">
    <property type="entry name" value="K_chnl_BK_asu"/>
</dbReference>
<comment type="similarity">
    <text evidence="16">Belongs to the potassium channel family. Calcium-activated (TC 1.A.1.3) subfamily. Slo sub-subfamily.</text>
</comment>
<evidence type="ECO:0000256" key="4">
    <source>
        <dbReference type="ARBA" id="ARBA00022553"/>
    </source>
</evidence>
<dbReference type="FunFam" id="1.20.120.350:FF:000035">
    <property type="entry name" value="Calcium-activated potassium channel slowpoke"/>
    <property type="match status" value="1"/>
</dbReference>
<evidence type="ECO:0000313" key="21">
    <source>
        <dbReference type="RefSeq" id="XP_030376494.1"/>
    </source>
</evidence>
<feature type="region of interest" description="Disordered" evidence="17">
    <location>
        <begin position="746"/>
        <end position="781"/>
    </location>
</feature>
<dbReference type="SUPFAM" id="SSF51735">
    <property type="entry name" value="NAD(P)-binding Rossmann-fold domains"/>
    <property type="match status" value="1"/>
</dbReference>
<proteinExistence type="inferred from homology"/>
<dbReference type="RefSeq" id="XP_030376494.1">
    <property type="nucleotide sequence ID" value="XM_030520634.1"/>
</dbReference>
<dbReference type="InterPro" id="IPR048735">
    <property type="entry name" value="Slowpoke-like_C"/>
</dbReference>
<name>A0A6J2TKF9_DROLE</name>
<feature type="transmembrane region" description="Helical" evidence="18">
    <location>
        <begin position="163"/>
        <end position="181"/>
    </location>
</feature>
<feature type="transmembrane region" description="Helical" evidence="18">
    <location>
        <begin position="282"/>
        <end position="301"/>
    </location>
</feature>
<dbReference type="Proteomes" id="UP000504634">
    <property type="component" value="Unplaced"/>
</dbReference>
<feature type="transmembrane region" description="Helical" evidence="18">
    <location>
        <begin position="308"/>
        <end position="326"/>
    </location>
</feature>
<evidence type="ECO:0000313" key="20">
    <source>
        <dbReference type="Proteomes" id="UP000504634"/>
    </source>
</evidence>
<evidence type="ECO:0000256" key="7">
    <source>
        <dbReference type="ARBA" id="ARBA00022837"/>
    </source>
</evidence>
<evidence type="ECO:0000256" key="6">
    <source>
        <dbReference type="ARBA" id="ARBA00022826"/>
    </source>
</evidence>
<dbReference type="FunFam" id="3.40.50.720:FF:001832">
    <property type="entry name" value="Calcium-activated potassium channel slowpoke-like Protein"/>
    <property type="match status" value="1"/>
</dbReference>
<dbReference type="PRINTS" id="PR00169">
    <property type="entry name" value="KCHANNEL"/>
</dbReference>
<dbReference type="SUPFAM" id="SSF81324">
    <property type="entry name" value="Voltage-gated potassium channels"/>
    <property type="match status" value="1"/>
</dbReference>
<keyword evidence="11" id="KW-0406">Ion transport</keyword>
<feature type="domain" description="RCK N-terminal" evidence="19">
    <location>
        <begin position="828"/>
        <end position="972"/>
    </location>
</feature>
<dbReference type="Pfam" id="PF21014">
    <property type="entry name" value="Slowpoke_C"/>
    <property type="match status" value="1"/>
</dbReference>
<dbReference type="AlphaFoldDB" id="A0A6J2TKF9"/>
<keyword evidence="3" id="KW-0633">Potassium transport</keyword>
<keyword evidence="20" id="KW-1185">Reference proteome</keyword>
<evidence type="ECO:0000256" key="9">
    <source>
        <dbReference type="ARBA" id="ARBA00022958"/>
    </source>
</evidence>
<evidence type="ECO:0000256" key="16">
    <source>
        <dbReference type="ARBA" id="ARBA00060897"/>
    </source>
</evidence>
<feature type="transmembrane region" description="Helical" evidence="18">
    <location>
        <begin position="246"/>
        <end position="267"/>
    </location>
</feature>
<dbReference type="GeneID" id="115625550"/>
<dbReference type="GO" id="GO:0050804">
    <property type="term" value="P:modulation of chemical synaptic transmission"/>
    <property type="evidence" value="ECO:0007669"/>
    <property type="project" value="UniProtKB-ARBA"/>
</dbReference>
<keyword evidence="2" id="KW-0813">Transport</keyword>
<dbReference type="GO" id="GO:0034702">
    <property type="term" value="C:monoatomic ion channel complex"/>
    <property type="evidence" value="ECO:0007669"/>
    <property type="project" value="UniProtKB-KW"/>
</dbReference>
<dbReference type="PROSITE" id="PS51201">
    <property type="entry name" value="RCK_N"/>
    <property type="match status" value="2"/>
</dbReference>
<protein>
    <recommendedName>
        <fullName evidence="14">BK channel</fullName>
    </recommendedName>
    <alternativeName>
        <fullName evidence="15">Maxi K channel</fullName>
    </alternativeName>
</protein>
<accession>A0A6J2TKF9</accession>
<evidence type="ECO:0000256" key="17">
    <source>
        <dbReference type="SAM" id="MobiDB-lite"/>
    </source>
</evidence>
<evidence type="ECO:0000256" key="11">
    <source>
        <dbReference type="ARBA" id="ARBA00023065"/>
    </source>
</evidence>
<dbReference type="Pfam" id="PF00520">
    <property type="entry name" value="Ion_trans"/>
    <property type="match status" value="1"/>
</dbReference>
<dbReference type="PRINTS" id="PR01449">
    <property type="entry name" value="BKCHANNELA"/>
</dbReference>
<gene>
    <name evidence="21" type="primary">LOC115625550</name>
</gene>
<evidence type="ECO:0000256" key="14">
    <source>
        <dbReference type="ARBA" id="ARBA00029579"/>
    </source>
</evidence>
<feature type="transmembrane region" description="Helical" evidence="18">
    <location>
        <begin position="187"/>
        <end position="210"/>
    </location>
</feature>
<dbReference type="Gene3D" id="1.10.287.70">
    <property type="match status" value="1"/>
</dbReference>
<feature type="transmembrane region" description="Helical" evidence="18">
    <location>
        <begin position="45"/>
        <end position="69"/>
    </location>
</feature>
<dbReference type="Pfam" id="PF03493">
    <property type="entry name" value="BK_channel_a"/>
    <property type="match status" value="1"/>
</dbReference>
<keyword evidence="9" id="KW-0630">Potassium</keyword>
<dbReference type="GO" id="GO:0045211">
    <property type="term" value="C:postsynaptic membrane"/>
    <property type="evidence" value="ECO:0007669"/>
    <property type="project" value="TreeGrafter"/>
</dbReference>
<keyword evidence="5 18" id="KW-0812">Transmembrane</keyword>
<dbReference type="Pfam" id="PF22614">
    <property type="entry name" value="Slo-like_RCK"/>
    <property type="match status" value="2"/>
</dbReference>
<dbReference type="GO" id="GO:0009410">
    <property type="term" value="P:response to xenobiotic stimulus"/>
    <property type="evidence" value="ECO:0007669"/>
    <property type="project" value="UniProtKB-ARBA"/>
</dbReference>
<dbReference type="PANTHER" id="PTHR10027:SF33">
    <property type="entry name" value="CALCIUM-ACTIVATED POTASSIUM CHANNEL SUBUNIT ALPHA-1-RELATED"/>
    <property type="match status" value="1"/>
</dbReference>
<comment type="subcellular location">
    <subcellularLocation>
        <location evidence="1">Membrane</location>
        <topology evidence="1">Multi-pass membrane protein</topology>
    </subcellularLocation>
</comment>
<dbReference type="InterPro" id="IPR047871">
    <property type="entry name" value="K_chnl_Slo-like"/>
</dbReference>
<reference evidence="21" key="1">
    <citation type="submission" date="2025-08" db="UniProtKB">
        <authorList>
            <consortium name="RefSeq"/>
        </authorList>
    </citation>
    <scope>IDENTIFICATION</scope>
    <source>
        <strain evidence="21">11010-0011.00</strain>
        <tissue evidence="21">Whole body</tissue>
    </source>
</reference>
<keyword evidence="7" id="KW-0106">Calcium</keyword>
<feature type="transmembrane region" description="Helical" evidence="18">
    <location>
        <begin position="124"/>
        <end position="142"/>
    </location>
</feature>
<dbReference type="InterPro" id="IPR003148">
    <property type="entry name" value="RCK_N"/>
</dbReference>
<dbReference type="InterPro" id="IPR005821">
    <property type="entry name" value="Ion_trans_dom"/>
</dbReference>
<feature type="region of interest" description="Disordered" evidence="17">
    <location>
        <begin position="1168"/>
        <end position="1198"/>
    </location>
</feature>
<dbReference type="PANTHER" id="PTHR10027">
    <property type="entry name" value="CALCIUM-ACTIVATED POTASSIUM CHANNEL ALPHA CHAIN"/>
    <property type="match status" value="1"/>
</dbReference>
<evidence type="ECO:0000256" key="10">
    <source>
        <dbReference type="ARBA" id="ARBA00022989"/>
    </source>
</evidence>
<dbReference type="CTD" id="42940"/>
<evidence type="ECO:0000256" key="13">
    <source>
        <dbReference type="ARBA" id="ARBA00023303"/>
    </source>
</evidence>
<evidence type="ECO:0000256" key="5">
    <source>
        <dbReference type="ARBA" id="ARBA00022692"/>
    </source>
</evidence>
<keyword evidence="10 18" id="KW-1133">Transmembrane helix</keyword>
<feature type="domain" description="RCK N-terminal" evidence="19">
    <location>
        <begin position="352"/>
        <end position="494"/>
    </location>
</feature>